<evidence type="ECO:0000256" key="1">
    <source>
        <dbReference type="SAM" id="Phobius"/>
    </source>
</evidence>
<gene>
    <name evidence="2" type="ORF">SNE25_20915</name>
</gene>
<keyword evidence="3" id="KW-1185">Reference proteome</keyword>
<evidence type="ECO:0000313" key="2">
    <source>
        <dbReference type="EMBL" id="WPU91782.1"/>
    </source>
</evidence>
<feature type="transmembrane region" description="Helical" evidence="1">
    <location>
        <begin position="26"/>
        <end position="43"/>
    </location>
</feature>
<sequence>MPEPTNNPSKLVKLFGDLVGLFDTKPRAAATVGMLLAIIYLFIQNQKLVQARIDDKDQMYREIITEVRKQYDPVLRDMKNAQDSNKVKIDSTTSSIKPVLETVKKTINEIRKNH</sequence>
<accession>A0ABZ0TFQ0</accession>
<reference evidence="2 3" key="1">
    <citation type="submission" date="2023-11" db="EMBL/GenBank/DDBJ databases">
        <title>Analysis of the Genomes of Mucilaginibacter gossypii cycad 4 and M. sabulilitoris SNA2: microbes with the potential for plant growth promotion.</title>
        <authorList>
            <person name="Hirsch A.M."/>
            <person name="Humm E."/>
            <person name="Rubbi M."/>
            <person name="Del Vecchio G."/>
            <person name="Ha S.M."/>
            <person name="Pellegrini M."/>
            <person name="Gunsalus R.P."/>
        </authorList>
    </citation>
    <scope>NUCLEOTIDE SEQUENCE [LARGE SCALE GENOMIC DNA]</scope>
    <source>
        <strain evidence="2 3">SNA2</strain>
    </source>
</reference>
<dbReference type="RefSeq" id="WP_321560948.1">
    <property type="nucleotide sequence ID" value="NZ_CP139558.1"/>
</dbReference>
<dbReference type="Proteomes" id="UP001324380">
    <property type="component" value="Chromosome"/>
</dbReference>
<evidence type="ECO:0000313" key="3">
    <source>
        <dbReference type="Proteomes" id="UP001324380"/>
    </source>
</evidence>
<organism evidence="2 3">
    <name type="scientific">Mucilaginibacter sabulilitoris</name>
    <dbReference type="NCBI Taxonomy" id="1173583"/>
    <lineage>
        <taxon>Bacteria</taxon>
        <taxon>Pseudomonadati</taxon>
        <taxon>Bacteroidota</taxon>
        <taxon>Sphingobacteriia</taxon>
        <taxon>Sphingobacteriales</taxon>
        <taxon>Sphingobacteriaceae</taxon>
        <taxon>Mucilaginibacter</taxon>
    </lineage>
</organism>
<keyword evidence="1" id="KW-0472">Membrane</keyword>
<dbReference type="EMBL" id="CP139558">
    <property type="protein sequence ID" value="WPU91782.1"/>
    <property type="molecule type" value="Genomic_DNA"/>
</dbReference>
<keyword evidence="1" id="KW-1133">Transmembrane helix</keyword>
<name>A0ABZ0TFQ0_9SPHI</name>
<protein>
    <recommendedName>
        <fullName evidence="4">YtxH domain-containing protein</fullName>
    </recommendedName>
</protein>
<proteinExistence type="predicted"/>
<evidence type="ECO:0008006" key="4">
    <source>
        <dbReference type="Google" id="ProtNLM"/>
    </source>
</evidence>
<keyword evidence="1" id="KW-0812">Transmembrane</keyword>